<proteinExistence type="predicted"/>
<dbReference type="AlphaFoldDB" id="A0A2H0BS16"/>
<accession>A0A2H0BS16</accession>
<comment type="caution">
    <text evidence="2">The sequence shown here is derived from an EMBL/GenBank/DDBJ whole genome shotgun (WGS) entry which is preliminary data.</text>
</comment>
<reference evidence="2 3" key="1">
    <citation type="submission" date="2017-09" db="EMBL/GenBank/DDBJ databases">
        <title>Depth-based differentiation of microbial function through sediment-hosted aquifers and enrichment of novel symbionts in the deep terrestrial subsurface.</title>
        <authorList>
            <person name="Probst A.J."/>
            <person name="Ladd B."/>
            <person name="Jarett J.K."/>
            <person name="Geller-Mcgrath D.E."/>
            <person name="Sieber C.M."/>
            <person name="Emerson J.B."/>
            <person name="Anantharaman K."/>
            <person name="Thomas B.C."/>
            <person name="Malmstrom R."/>
            <person name="Stieglmeier M."/>
            <person name="Klingl A."/>
            <person name="Woyke T."/>
            <person name="Ryan C.M."/>
            <person name="Banfield J.F."/>
        </authorList>
    </citation>
    <scope>NUCLEOTIDE SEQUENCE [LARGE SCALE GENOMIC DNA]</scope>
    <source>
        <strain evidence="2">CG22_combo_CG10-13_8_21_14_all_47_17</strain>
    </source>
</reference>
<evidence type="ECO:0008006" key="4">
    <source>
        <dbReference type="Google" id="ProtNLM"/>
    </source>
</evidence>
<feature type="transmembrane region" description="Helical" evidence="1">
    <location>
        <begin position="12"/>
        <end position="32"/>
    </location>
</feature>
<organism evidence="2 3">
    <name type="scientific">Candidatus Uhrbacteria bacterium CG22_combo_CG10-13_8_21_14_all_47_17</name>
    <dbReference type="NCBI Taxonomy" id="1975041"/>
    <lineage>
        <taxon>Bacteria</taxon>
        <taxon>Candidatus Uhriibacteriota</taxon>
    </lineage>
</organism>
<evidence type="ECO:0000256" key="1">
    <source>
        <dbReference type="SAM" id="Phobius"/>
    </source>
</evidence>
<evidence type="ECO:0000313" key="2">
    <source>
        <dbReference type="EMBL" id="PIP60329.1"/>
    </source>
</evidence>
<keyword evidence="1" id="KW-1133">Transmembrane helix</keyword>
<keyword evidence="1" id="KW-0812">Transmembrane</keyword>
<gene>
    <name evidence="2" type="ORF">COX00_03885</name>
</gene>
<sequence>MKKSTQSIGLRIFYLIVILLVTGVAIAGLIVLGSPDKVRARRADELRVQDLQQISYAIDLFWTRNAHLPEGLDELQNARDIYISSIQDPETGIPYDFHQLKPDQYELCATFTDVSQDLVSGQPVKPGSTFWQHDAGITCFTLDAHNPTQAPPAPTVVR</sequence>
<name>A0A2H0BS16_9BACT</name>
<evidence type="ECO:0000313" key="3">
    <source>
        <dbReference type="Proteomes" id="UP000231581"/>
    </source>
</evidence>
<protein>
    <recommendedName>
        <fullName evidence="4">Type II secretion system protein GspG C-terminal domain-containing protein</fullName>
    </recommendedName>
</protein>
<keyword evidence="1" id="KW-0472">Membrane</keyword>
<dbReference type="Proteomes" id="UP000231581">
    <property type="component" value="Unassembled WGS sequence"/>
</dbReference>
<dbReference type="EMBL" id="PCSZ01000070">
    <property type="protein sequence ID" value="PIP60329.1"/>
    <property type="molecule type" value="Genomic_DNA"/>
</dbReference>